<gene>
    <name evidence="8" type="primary">sfaG</name>
    <name evidence="8" type="ORF">NCTC13193_05598</name>
</gene>
<dbReference type="InterPro" id="IPR000259">
    <property type="entry name" value="Adhesion_dom_fimbrial"/>
</dbReference>
<dbReference type="Pfam" id="PF22003">
    <property type="entry name" value="MrkDrd"/>
    <property type="match status" value="1"/>
</dbReference>
<dbReference type="InterPro" id="IPR054160">
    <property type="entry name" value="MrkD_recept-bd"/>
</dbReference>
<organism evidence="8 9">
    <name type="scientific">Serratia fonticola</name>
    <dbReference type="NCBI Taxonomy" id="47917"/>
    <lineage>
        <taxon>Bacteria</taxon>
        <taxon>Pseudomonadati</taxon>
        <taxon>Pseudomonadota</taxon>
        <taxon>Gammaproteobacteria</taxon>
        <taxon>Enterobacterales</taxon>
        <taxon>Yersiniaceae</taxon>
        <taxon>Serratia</taxon>
    </lineage>
</organism>
<dbReference type="GO" id="GO:0009289">
    <property type="term" value="C:pilus"/>
    <property type="evidence" value="ECO:0007669"/>
    <property type="project" value="UniProtKB-SubCell"/>
</dbReference>
<comment type="subcellular location">
    <subcellularLocation>
        <location evidence="1">Fimbrium</location>
    </subcellularLocation>
</comment>
<dbReference type="InterPro" id="IPR050263">
    <property type="entry name" value="Bact_Fimbrial_Adh_Pro"/>
</dbReference>
<accession>A0A3S4Z727</accession>
<dbReference type="AlphaFoldDB" id="A0A3S4Z727"/>
<dbReference type="PANTHER" id="PTHR33420">
    <property type="entry name" value="FIMBRIAL SUBUNIT ELFA-RELATED"/>
    <property type="match status" value="1"/>
</dbReference>
<evidence type="ECO:0000256" key="5">
    <source>
        <dbReference type="SAM" id="SignalP"/>
    </source>
</evidence>
<reference evidence="8 9" key="1">
    <citation type="submission" date="2018-12" db="EMBL/GenBank/DDBJ databases">
        <authorList>
            <consortium name="Pathogen Informatics"/>
        </authorList>
    </citation>
    <scope>NUCLEOTIDE SEQUENCE [LARGE SCALE GENOMIC DNA]</scope>
    <source>
        <strain evidence="8 9">NCTC13193</strain>
    </source>
</reference>
<sequence>MNNHIANATFRNLKLFMLFFTAMIAFPAFSACNFNSGFGLQTHQLTVSPVNITAARDKTIGSVLANGEVSAVNGTYANCRGSNTYAYNVNATNGMTVAGLNNVFPTNIPGIGLRFYSKDNNGKNYRFVNQGIIGGSTSSIHWGWHQNGNGYWGVDVVVIGPISSGAYDGNLMASFQLAALNVLNVKVNPFTVTSSSCDASTTQSMVDLGIQPARAFPVQGSTAGQKDFSIELRGCATSGMTSISYTLTPLNTIVNSSQAVMGIDAIDGAAKGIGIKIMDDIGNPVKFNVAKAVSYTPGASSIKIPFKAAFYRTSTQEVSAGMVRAPLVFTMTYK</sequence>
<dbReference type="GO" id="GO:0043709">
    <property type="term" value="P:cell adhesion involved in single-species biofilm formation"/>
    <property type="evidence" value="ECO:0007669"/>
    <property type="project" value="TreeGrafter"/>
</dbReference>
<dbReference type="SUPFAM" id="SSF49401">
    <property type="entry name" value="Bacterial adhesins"/>
    <property type="match status" value="1"/>
</dbReference>
<comment type="similarity">
    <text evidence="2">Belongs to the fimbrial protein family.</text>
</comment>
<evidence type="ECO:0000313" key="9">
    <source>
        <dbReference type="Proteomes" id="UP000270487"/>
    </source>
</evidence>
<dbReference type="PANTHER" id="PTHR33420:SF3">
    <property type="entry name" value="FIMBRIAL SUBUNIT ELFA"/>
    <property type="match status" value="1"/>
</dbReference>
<dbReference type="EMBL" id="LR134492">
    <property type="protein sequence ID" value="VEI76991.1"/>
    <property type="molecule type" value="Genomic_DNA"/>
</dbReference>
<feature type="domain" description="MrkD-like receptor binding" evidence="7">
    <location>
        <begin position="52"/>
        <end position="126"/>
    </location>
</feature>
<evidence type="ECO:0000259" key="6">
    <source>
        <dbReference type="Pfam" id="PF00419"/>
    </source>
</evidence>
<evidence type="ECO:0000256" key="1">
    <source>
        <dbReference type="ARBA" id="ARBA00004561"/>
    </source>
</evidence>
<feature type="domain" description="Fimbrial-type adhesion" evidence="6">
    <location>
        <begin position="192"/>
        <end position="334"/>
    </location>
</feature>
<protein>
    <submittedName>
        <fullName evidence="8">S-fimbrial protein subunit SfaG</fullName>
    </submittedName>
</protein>
<evidence type="ECO:0000259" key="7">
    <source>
        <dbReference type="Pfam" id="PF22003"/>
    </source>
</evidence>
<evidence type="ECO:0000313" key="8">
    <source>
        <dbReference type="EMBL" id="VEI76991.1"/>
    </source>
</evidence>
<proteinExistence type="inferred from homology"/>
<dbReference type="Gene3D" id="2.60.40.1090">
    <property type="entry name" value="Fimbrial-type adhesion domain"/>
    <property type="match status" value="1"/>
</dbReference>
<keyword evidence="4" id="KW-0281">Fimbrium</keyword>
<keyword evidence="3 5" id="KW-0732">Signal</keyword>
<feature type="signal peptide" evidence="5">
    <location>
        <begin position="1"/>
        <end position="30"/>
    </location>
</feature>
<dbReference type="InterPro" id="IPR036937">
    <property type="entry name" value="Adhesion_dom_fimbrial_sf"/>
</dbReference>
<dbReference type="InterPro" id="IPR008966">
    <property type="entry name" value="Adhesion_dom_sf"/>
</dbReference>
<evidence type="ECO:0000256" key="2">
    <source>
        <dbReference type="ARBA" id="ARBA00006671"/>
    </source>
</evidence>
<dbReference type="Pfam" id="PF00419">
    <property type="entry name" value="Fimbrial"/>
    <property type="match status" value="1"/>
</dbReference>
<feature type="chain" id="PRO_5018693037" evidence="5">
    <location>
        <begin position="31"/>
        <end position="334"/>
    </location>
</feature>
<dbReference type="Gene3D" id="2.60.40.3310">
    <property type="match status" value="1"/>
</dbReference>
<name>A0A3S4Z727_SERFO</name>
<evidence type="ECO:0000256" key="4">
    <source>
        <dbReference type="ARBA" id="ARBA00023263"/>
    </source>
</evidence>
<evidence type="ECO:0000256" key="3">
    <source>
        <dbReference type="ARBA" id="ARBA00022729"/>
    </source>
</evidence>
<dbReference type="RefSeq" id="WP_141133149.1">
    <property type="nucleotide sequence ID" value="NZ_CAMISM010000025.1"/>
</dbReference>
<dbReference type="Proteomes" id="UP000270487">
    <property type="component" value="Chromosome"/>
</dbReference>